<dbReference type="EMBL" id="JACHMO010000001">
    <property type="protein sequence ID" value="MBB5802971.1"/>
    <property type="molecule type" value="Genomic_DNA"/>
</dbReference>
<dbReference type="InterPro" id="IPR004518">
    <property type="entry name" value="MazG-like_dom"/>
</dbReference>
<feature type="region of interest" description="Disordered" evidence="1">
    <location>
        <begin position="224"/>
        <end position="267"/>
    </location>
</feature>
<dbReference type="Pfam" id="PF03819">
    <property type="entry name" value="MazG"/>
    <property type="match status" value="1"/>
</dbReference>
<dbReference type="Gene3D" id="1.10.287.1080">
    <property type="entry name" value="MazG-like"/>
    <property type="match status" value="1"/>
</dbReference>
<dbReference type="CDD" id="cd11528">
    <property type="entry name" value="NTP-PPase_MazG_Nterm"/>
    <property type="match status" value="1"/>
</dbReference>
<evidence type="ECO:0000313" key="3">
    <source>
        <dbReference type="EMBL" id="MBB5802971.1"/>
    </source>
</evidence>
<keyword evidence="3" id="KW-0378">Hydrolase</keyword>
<accession>A0A7W9HJ56</accession>
<dbReference type="GO" id="GO:0036220">
    <property type="term" value="F:ITP diphosphatase activity"/>
    <property type="evidence" value="ECO:0007669"/>
    <property type="project" value="UniProtKB-EC"/>
</dbReference>
<name>A0A7W9HJ56_9PSEU</name>
<feature type="domain" description="NTP pyrophosphohydrolase MazG-like" evidence="2">
    <location>
        <begin position="150"/>
        <end position="224"/>
    </location>
</feature>
<dbReference type="Proteomes" id="UP000552097">
    <property type="component" value="Unassembled WGS sequence"/>
</dbReference>
<dbReference type="SUPFAM" id="SSF101386">
    <property type="entry name" value="all-alpha NTP pyrophosphatases"/>
    <property type="match status" value="1"/>
</dbReference>
<proteinExistence type="predicted"/>
<feature type="region of interest" description="Disordered" evidence="1">
    <location>
        <begin position="344"/>
        <end position="365"/>
    </location>
</feature>
<dbReference type="PANTHER" id="PTHR30522">
    <property type="entry name" value="NUCLEOSIDE TRIPHOSPHATE PYROPHOSPHOHYDROLASE"/>
    <property type="match status" value="1"/>
</dbReference>
<dbReference type="InterPro" id="IPR011551">
    <property type="entry name" value="NTP_PyrPHydrolase_MazG"/>
</dbReference>
<sequence length="365" mass="38720">MPLRLGRSVVGLLTLVQGPTVLPAQFLTREAWSVIEAADRVCGDHKDNHIVAAVAAAGITVEPVAAPSPAELAARLLRLASAESVVWLSSPQWTAGLIEELAGQVDTLSDAPLVNHLIGAWDPPGSTVLKLVQYLDRLRSPGGCPWDGAQTQRSLVPYLIEETYELVDAIEHGSRADIVEELGDLLMQIVFHARIGEERAVQPFDVDQVAGGICDKLLSRQPRVLGGGDSTDHGGDHGGGPRDPVGEWEAAKAREKPERSSVLDGIPPAMPVLDRAAKIARRLQDNGLDHLMADIGAHPDPDAWSDVGSRLLALVHGAVRNGIDPVAQLREALRAVETEVGRVGSRPVDLSPDGPTIATPAGVRA</sequence>
<reference evidence="3 4" key="1">
    <citation type="submission" date="2020-08" db="EMBL/GenBank/DDBJ databases">
        <title>Sequencing the genomes of 1000 actinobacteria strains.</title>
        <authorList>
            <person name="Klenk H.-P."/>
        </authorList>
    </citation>
    <scope>NUCLEOTIDE SEQUENCE [LARGE SCALE GENOMIC DNA]</scope>
    <source>
        <strain evidence="3 4">DSM 45486</strain>
    </source>
</reference>
<protein>
    <submittedName>
        <fullName evidence="3">XTP/dITP diphosphohydrolase</fullName>
        <ecNumber evidence="3">3.6.1.66</ecNumber>
    </submittedName>
</protein>
<feature type="compositionally biased region" description="Basic and acidic residues" evidence="1">
    <location>
        <begin position="249"/>
        <end position="261"/>
    </location>
</feature>
<keyword evidence="4" id="KW-1185">Reference proteome</keyword>
<dbReference type="GO" id="GO:0046076">
    <property type="term" value="P:dTTP catabolic process"/>
    <property type="evidence" value="ECO:0007669"/>
    <property type="project" value="TreeGrafter"/>
</dbReference>
<organism evidence="3 4">
    <name type="scientific">Saccharothrix ecbatanensis</name>
    <dbReference type="NCBI Taxonomy" id="1105145"/>
    <lineage>
        <taxon>Bacteria</taxon>
        <taxon>Bacillati</taxon>
        <taxon>Actinomycetota</taxon>
        <taxon>Actinomycetes</taxon>
        <taxon>Pseudonocardiales</taxon>
        <taxon>Pseudonocardiaceae</taxon>
        <taxon>Saccharothrix</taxon>
    </lineage>
</organism>
<dbReference type="PANTHER" id="PTHR30522:SF0">
    <property type="entry name" value="NUCLEOSIDE TRIPHOSPHATE PYROPHOSPHOHYDROLASE"/>
    <property type="match status" value="1"/>
</dbReference>
<evidence type="ECO:0000313" key="4">
    <source>
        <dbReference type="Proteomes" id="UP000552097"/>
    </source>
</evidence>
<dbReference type="RefSeq" id="WP_184920026.1">
    <property type="nucleotide sequence ID" value="NZ_JACHMO010000001.1"/>
</dbReference>
<dbReference type="GO" id="GO:0046047">
    <property type="term" value="P:TTP catabolic process"/>
    <property type="evidence" value="ECO:0007669"/>
    <property type="project" value="TreeGrafter"/>
</dbReference>
<dbReference type="GO" id="GO:0006203">
    <property type="term" value="P:dGTP catabolic process"/>
    <property type="evidence" value="ECO:0007669"/>
    <property type="project" value="TreeGrafter"/>
</dbReference>
<dbReference type="GO" id="GO:0046061">
    <property type="term" value="P:dATP catabolic process"/>
    <property type="evidence" value="ECO:0007669"/>
    <property type="project" value="TreeGrafter"/>
</dbReference>
<comment type="caution">
    <text evidence="3">The sequence shown here is derived from an EMBL/GenBank/DDBJ whole genome shotgun (WGS) entry which is preliminary data.</text>
</comment>
<evidence type="ECO:0000256" key="1">
    <source>
        <dbReference type="SAM" id="MobiDB-lite"/>
    </source>
</evidence>
<gene>
    <name evidence="3" type="ORF">F4560_002739</name>
</gene>
<feature type="compositionally biased region" description="Basic and acidic residues" evidence="1">
    <location>
        <begin position="230"/>
        <end position="240"/>
    </location>
</feature>
<dbReference type="AlphaFoldDB" id="A0A7W9HJ56"/>
<evidence type="ECO:0000259" key="2">
    <source>
        <dbReference type="Pfam" id="PF03819"/>
    </source>
</evidence>
<dbReference type="GO" id="GO:0046081">
    <property type="term" value="P:dUTP catabolic process"/>
    <property type="evidence" value="ECO:0007669"/>
    <property type="project" value="TreeGrafter"/>
</dbReference>
<dbReference type="EC" id="3.6.1.66" evidence="3"/>
<dbReference type="GO" id="GO:0046052">
    <property type="term" value="P:UTP catabolic process"/>
    <property type="evidence" value="ECO:0007669"/>
    <property type="project" value="TreeGrafter"/>
</dbReference>
<dbReference type="InterPro" id="IPR048015">
    <property type="entry name" value="NTP-PPase_MazG-like_N"/>
</dbReference>